<feature type="compositionally biased region" description="Low complexity" evidence="5">
    <location>
        <begin position="592"/>
        <end position="603"/>
    </location>
</feature>
<protein>
    <recommendedName>
        <fullName evidence="6">BHLH domain-containing protein</fullName>
    </recommendedName>
</protein>
<evidence type="ECO:0000256" key="3">
    <source>
        <dbReference type="ARBA" id="ARBA00023163"/>
    </source>
</evidence>
<reference evidence="7" key="1">
    <citation type="submission" date="2024-02" db="EMBL/GenBank/DDBJ databases">
        <authorList>
            <consortium name="ELIXIR-Norway"/>
            <consortium name="Elixir Norway"/>
        </authorList>
    </citation>
    <scope>NUCLEOTIDE SEQUENCE</scope>
</reference>
<dbReference type="InterPro" id="IPR011598">
    <property type="entry name" value="bHLH_dom"/>
</dbReference>
<dbReference type="Gene3D" id="4.10.280.10">
    <property type="entry name" value="Helix-loop-helix DNA-binding domain"/>
    <property type="match status" value="1"/>
</dbReference>
<feature type="compositionally biased region" description="Basic and acidic residues" evidence="5">
    <location>
        <begin position="717"/>
        <end position="731"/>
    </location>
</feature>
<evidence type="ECO:0000256" key="2">
    <source>
        <dbReference type="ARBA" id="ARBA00023015"/>
    </source>
</evidence>
<feature type="region of interest" description="Disordered" evidence="5">
    <location>
        <begin position="592"/>
        <end position="626"/>
    </location>
</feature>
<dbReference type="PANTHER" id="PTHR45914">
    <property type="entry name" value="TRANSCRIPTION FACTOR HEC3-RELATED"/>
    <property type="match status" value="1"/>
</dbReference>
<dbReference type="InterPro" id="IPR045843">
    <property type="entry name" value="IND-like"/>
</dbReference>
<keyword evidence="8" id="KW-1185">Reference proteome</keyword>
<organism evidence="7 8">
    <name type="scientific">Sphagnum troendelagicum</name>
    <dbReference type="NCBI Taxonomy" id="128251"/>
    <lineage>
        <taxon>Eukaryota</taxon>
        <taxon>Viridiplantae</taxon>
        <taxon>Streptophyta</taxon>
        <taxon>Embryophyta</taxon>
        <taxon>Bryophyta</taxon>
        <taxon>Sphagnophytina</taxon>
        <taxon>Sphagnopsida</taxon>
        <taxon>Sphagnales</taxon>
        <taxon>Sphagnaceae</taxon>
        <taxon>Sphagnum</taxon>
    </lineage>
</organism>
<sequence>MKDTESWRRVTDEEAEASSLQQALMYNNVPDNYHASIADPSSPFLPCWNDKFWLHASQRAEEIHAISPPSLVVDTGTFQRQQEPGMIHFTHPSSSELLHHVVRGASDDGGLWKRPDGSSPVASRMHKKLVMQDLEQYSNHNIPGSMSRVSNSLQLGYNNPLPKAAGKGIAAAAAAYGASIMCDKLLLQASSAGAGALQGSSQFVEPTGVLGIHAIDDSAQDCGIQGLLHLQQHPPQQQIQLPVVPDIVGAIEMRGLLNTELGFSPSGNKAAVSNVWEMQQQNSMKSFETGLGFSPSGNEAAVTNMCWEMQQQQMNIVAGMKSFNPGPYFSSAAAVGEEQDVALSGCSRAWFENKSNTAVPVGFDVTHQLGGSTTQQNVAGLQQQSGVLASSGMKWPSRVSSIPAALPAAALPVSPVLSGHTGLRGGMDGKTSIVMQSEEDLPALKGALLPRCPPAASGNTIFIDSHKQPISSQGDAAFHGSFQNPGKKPAAGGMPWSGQGGCSRFEYLSTVAHKQVSQSTASGSSRALGPALNTDMKPLAHQGSANNDLQTIAAQNAGKKPAAAGGMPWSGGGQDSCSRFEYLSTAAHKQVSRSTASGSSSRALGPALNTNLKPRARQGSANDPQSIAARVRRERITERLKYLQNLIPNGDKVDMVTMLEKAINYVQCLELQIRMLKDDSLWPKALGALPNTLQELQELAGPEIAGQGQCKSDILESEPKASTELVEKDRANPSSSHS</sequence>
<accession>A0ABP0TU03</accession>
<proteinExistence type="predicted"/>
<dbReference type="PROSITE" id="PS50888">
    <property type="entry name" value="BHLH"/>
    <property type="match status" value="1"/>
</dbReference>
<evidence type="ECO:0000256" key="1">
    <source>
        <dbReference type="ARBA" id="ARBA00004123"/>
    </source>
</evidence>
<dbReference type="InterPro" id="IPR036638">
    <property type="entry name" value="HLH_DNA-bd_sf"/>
</dbReference>
<dbReference type="Pfam" id="PF00010">
    <property type="entry name" value="HLH"/>
    <property type="match status" value="1"/>
</dbReference>
<dbReference type="EMBL" id="OZ019906">
    <property type="protein sequence ID" value="CAK9204984.1"/>
    <property type="molecule type" value="Genomic_DNA"/>
</dbReference>
<dbReference type="SUPFAM" id="SSF47459">
    <property type="entry name" value="HLH, helix-loop-helix DNA-binding domain"/>
    <property type="match status" value="1"/>
</dbReference>
<keyword evidence="4" id="KW-0539">Nucleus</keyword>
<dbReference type="PANTHER" id="PTHR45914:SF59">
    <property type="entry name" value="TRANSCRIPTION FACTOR BHLH83-LIKE"/>
    <property type="match status" value="1"/>
</dbReference>
<dbReference type="SMART" id="SM00353">
    <property type="entry name" value="HLH"/>
    <property type="match status" value="1"/>
</dbReference>
<evidence type="ECO:0000256" key="5">
    <source>
        <dbReference type="SAM" id="MobiDB-lite"/>
    </source>
</evidence>
<evidence type="ECO:0000256" key="4">
    <source>
        <dbReference type="ARBA" id="ARBA00023242"/>
    </source>
</evidence>
<evidence type="ECO:0000313" key="7">
    <source>
        <dbReference type="EMBL" id="CAK9204984.1"/>
    </source>
</evidence>
<evidence type="ECO:0000313" key="8">
    <source>
        <dbReference type="Proteomes" id="UP001497512"/>
    </source>
</evidence>
<dbReference type="CDD" id="cd11454">
    <property type="entry name" value="bHLH_AtIND_like"/>
    <property type="match status" value="1"/>
</dbReference>
<feature type="domain" description="BHLH" evidence="6">
    <location>
        <begin position="620"/>
        <end position="669"/>
    </location>
</feature>
<keyword evidence="3" id="KW-0804">Transcription</keyword>
<feature type="region of interest" description="Disordered" evidence="5">
    <location>
        <begin position="518"/>
        <end position="542"/>
    </location>
</feature>
<name>A0ABP0TU03_9BRYO</name>
<comment type="subcellular location">
    <subcellularLocation>
        <location evidence="1">Nucleus</location>
    </subcellularLocation>
</comment>
<feature type="region of interest" description="Disordered" evidence="5">
    <location>
        <begin position="717"/>
        <end position="738"/>
    </location>
</feature>
<dbReference type="Proteomes" id="UP001497512">
    <property type="component" value="Chromosome 14"/>
</dbReference>
<evidence type="ECO:0000259" key="6">
    <source>
        <dbReference type="PROSITE" id="PS50888"/>
    </source>
</evidence>
<keyword evidence="2" id="KW-0805">Transcription regulation</keyword>
<gene>
    <name evidence="7" type="ORF">CSSPTR1EN2_LOCUS7659</name>
</gene>